<accession>A0A497E2E1</accession>
<dbReference type="InterPro" id="IPR011854">
    <property type="entry name" value="HypE"/>
</dbReference>
<feature type="domain" description="PurM-like N-terminal" evidence="1">
    <location>
        <begin position="38"/>
        <end position="149"/>
    </location>
</feature>
<comment type="caution">
    <text evidence="2">The sequence shown here is derived from an EMBL/GenBank/DDBJ whole genome shotgun (WGS) entry which is preliminary data.</text>
</comment>
<feature type="non-terminal residue" evidence="2">
    <location>
        <position position="197"/>
    </location>
</feature>
<proteinExistence type="predicted"/>
<dbReference type="Proteomes" id="UP000279422">
    <property type="component" value="Unassembled WGS sequence"/>
</dbReference>
<evidence type="ECO:0000313" key="3">
    <source>
        <dbReference type="Proteomes" id="UP000279422"/>
    </source>
</evidence>
<dbReference type="NCBIfam" id="TIGR02124">
    <property type="entry name" value="hypE"/>
    <property type="match status" value="1"/>
</dbReference>
<dbReference type="InterPro" id="IPR016188">
    <property type="entry name" value="PurM-like_N"/>
</dbReference>
<dbReference type="AlphaFoldDB" id="A0A497E2E1"/>
<dbReference type="InterPro" id="IPR036676">
    <property type="entry name" value="PurM-like_C_sf"/>
</dbReference>
<dbReference type="PANTHER" id="PTHR30303:SF0">
    <property type="entry name" value="CARBAMOYL DEHYDRATASE HYPE"/>
    <property type="match status" value="1"/>
</dbReference>
<dbReference type="PANTHER" id="PTHR30303">
    <property type="entry name" value="HYDROGENASE ISOENZYMES FORMATION PROTEIN HYPE"/>
    <property type="match status" value="1"/>
</dbReference>
<dbReference type="EMBL" id="QMPZ01000124">
    <property type="protein sequence ID" value="RLE08007.1"/>
    <property type="molecule type" value="Genomic_DNA"/>
</dbReference>
<evidence type="ECO:0000313" key="2">
    <source>
        <dbReference type="EMBL" id="RLE08007.1"/>
    </source>
</evidence>
<dbReference type="Pfam" id="PF00586">
    <property type="entry name" value="AIRS"/>
    <property type="match status" value="1"/>
</dbReference>
<organism evidence="2 3">
    <name type="scientific">Aerophobetes bacterium</name>
    <dbReference type="NCBI Taxonomy" id="2030807"/>
    <lineage>
        <taxon>Bacteria</taxon>
        <taxon>Candidatus Aerophobota</taxon>
    </lineage>
</organism>
<protein>
    <submittedName>
        <fullName evidence="2">Hydrogenase expression/formation protein HypE</fullName>
    </submittedName>
</protein>
<dbReference type="GO" id="GO:0051604">
    <property type="term" value="P:protein maturation"/>
    <property type="evidence" value="ECO:0007669"/>
    <property type="project" value="TreeGrafter"/>
</dbReference>
<dbReference type="InterPro" id="IPR036921">
    <property type="entry name" value="PurM-like_N_sf"/>
</dbReference>
<gene>
    <name evidence="2" type="primary">hypE</name>
    <name evidence="2" type="ORF">DRJ00_07080</name>
</gene>
<dbReference type="Gene3D" id="3.30.1330.10">
    <property type="entry name" value="PurM-like, N-terminal domain"/>
    <property type="match status" value="1"/>
</dbReference>
<name>A0A497E2E1_UNCAE</name>
<evidence type="ECO:0000259" key="1">
    <source>
        <dbReference type="Pfam" id="PF00586"/>
    </source>
</evidence>
<reference evidence="2 3" key="1">
    <citation type="submission" date="2018-06" db="EMBL/GenBank/DDBJ databases">
        <title>Extensive metabolic versatility and redundancy in microbially diverse, dynamic hydrothermal sediments.</title>
        <authorList>
            <person name="Dombrowski N."/>
            <person name="Teske A."/>
            <person name="Baker B.J."/>
        </authorList>
    </citation>
    <scope>NUCLEOTIDE SEQUENCE [LARGE SCALE GENOMIC DNA]</scope>
    <source>
        <strain evidence="2">B47_G16</strain>
    </source>
</reference>
<dbReference type="Gene3D" id="3.90.650.10">
    <property type="entry name" value="PurM-like C-terminal domain"/>
    <property type="match status" value="1"/>
</dbReference>
<dbReference type="SUPFAM" id="SSF55326">
    <property type="entry name" value="PurM N-terminal domain-like"/>
    <property type="match status" value="1"/>
</dbReference>
<sequence>MKKVITLAHGNGGKLTQQLIREVFLPCFDNPLLAPLTDSAVFEINETRLAFTTDSYVIKPLFFPGGDIGKLSVSGTINDLAVMGAKPIFISCGLIIEEGLSLSTLKKIIRSVEKTARKAKVSVVTGDTKVVEKGGADGIFINTSGIGIIPQGINLSLERIKAGDYILINGTVGDHSVAVLSEREELGFEKSISSDCA</sequence>